<evidence type="ECO:0000256" key="4">
    <source>
        <dbReference type="ARBA" id="ARBA00022691"/>
    </source>
</evidence>
<dbReference type="SUPFAM" id="SSF53335">
    <property type="entry name" value="S-adenosyl-L-methionine-dependent methyltransferases"/>
    <property type="match status" value="1"/>
</dbReference>
<name>A0ABR0KL41_9EURO</name>
<dbReference type="InterPro" id="IPR008854">
    <property type="entry name" value="TPMT"/>
</dbReference>
<keyword evidence="3" id="KW-0808">Transferase</keyword>
<proteinExistence type="predicted"/>
<protein>
    <submittedName>
        <fullName evidence="6">Uncharacterized protein</fullName>
    </submittedName>
</protein>
<dbReference type="EMBL" id="JAVRRG010000009">
    <property type="protein sequence ID" value="KAK5099571.1"/>
    <property type="molecule type" value="Genomic_DNA"/>
</dbReference>
<evidence type="ECO:0000313" key="7">
    <source>
        <dbReference type="Proteomes" id="UP001345013"/>
    </source>
</evidence>
<dbReference type="PROSITE" id="PS51585">
    <property type="entry name" value="SAM_MT_TPMT"/>
    <property type="match status" value="1"/>
</dbReference>
<sequence>MGRLTDHFEHRTRETHNEGWSELWESNEESLWDRGMPSPALIDFLEKRPEHLPAAPSGRRLRALVPACGRGYEVVVLALHGFDAYGVEVSQTAVDACEVYATAQLGRPEAYNFGPGSSSAQEAGVRGKIKFMVGDFFKRDWEAECREHGDAGFDLIYDYTFLCAILPEMRLDWARRVKELLAPEGILVCLEFPMYKDVDAAGPPYGLKGVYWDLLVEGGNGIVGGGGGRAGLEPKPTGQEGKLERGLYYQPGRTYEVGEGTDMYCNFMVAETRLWKSGVGFMTVNGLEIQKLPVVYGVTYMHLANKELDNPASVSGTLYSSVHLYYLVSGSMLVLVHLTDISWPHRSRTRPGGLPF</sequence>
<dbReference type="PANTHER" id="PTHR32183">
    <property type="match status" value="1"/>
</dbReference>
<keyword evidence="4" id="KW-0949">S-adenosyl-L-methionine</keyword>
<evidence type="ECO:0000256" key="2">
    <source>
        <dbReference type="ARBA" id="ARBA00022603"/>
    </source>
</evidence>
<feature type="region of interest" description="Disordered" evidence="5">
    <location>
        <begin position="1"/>
        <end position="20"/>
    </location>
</feature>
<keyword evidence="1" id="KW-0597">Phosphoprotein</keyword>
<evidence type="ECO:0000313" key="6">
    <source>
        <dbReference type="EMBL" id="KAK5099571.1"/>
    </source>
</evidence>
<keyword evidence="7" id="KW-1185">Reference proteome</keyword>
<evidence type="ECO:0000256" key="5">
    <source>
        <dbReference type="SAM" id="MobiDB-lite"/>
    </source>
</evidence>
<dbReference type="Gene3D" id="3.40.50.150">
    <property type="entry name" value="Vaccinia Virus protein VP39"/>
    <property type="match status" value="1"/>
</dbReference>
<evidence type="ECO:0000256" key="1">
    <source>
        <dbReference type="ARBA" id="ARBA00022553"/>
    </source>
</evidence>
<evidence type="ECO:0000256" key="3">
    <source>
        <dbReference type="ARBA" id="ARBA00022679"/>
    </source>
</evidence>
<comment type="caution">
    <text evidence="6">The sequence shown here is derived from an EMBL/GenBank/DDBJ whole genome shotgun (WGS) entry which is preliminary data.</text>
</comment>
<organism evidence="6 7">
    <name type="scientific">Lithohypha guttulata</name>
    <dbReference type="NCBI Taxonomy" id="1690604"/>
    <lineage>
        <taxon>Eukaryota</taxon>
        <taxon>Fungi</taxon>
        <taxon>Dikarya</taxon>
        <taxon>Ascomycota</taxon>
        <taxon>Pezizomycotina</taxon>
        <taxon>Eurotiomycetes</taxon>
        <taxon>Chaetothyriomycetidae</taxon>
        <taxon>Chaetothyriales</taxon>
        <taxon>Trichomeriaceae</taxon>
        <taxon>Lithohypha</taxon>
    </lineage>
</organism>
<feature type="compositionally biased region" description="Basic and acidic residues" evidence="5">
    <location>
        <begin position="1"/>
        <end position="19"/>
    </location>
</feature>
<dbReference type="Pfam" id="PF05724">
    <property type="entry name" value="TPMT"/>
    <property type="match status" value="1"/>
</dbReference>
<dbReference type="Proteomes" id="UP001345013">
    <property type="component" value="Unassembled WGS sequence"/>
</dbReference>
<accession>A0ABR0KL41</accession>
<keyword evidence="2" id="KW-0489">Methyltransferase</keyword>
<dbReference type="PANTHER" id="PTHR32183:SF6">
    <property type="entry name" value="CYSTEINE SULFINATE DESULFINASE_CYSTEINE DESULFURASE AND RELATED ENZYMES"/>
    <property type="match status" value="1"/>
</dbReference>
<dbReference type="CDD" id="cd02440">
    <property type="entry name" value="AdoMet_MTases"/>
    <property type="match status" value="1"/>
</dbReference>
<reference evidence="6 7" key="1">
    <citation type="submission" date="2023-08" db="EMBL/GenBank/DDBJ databases">
        <title>Black Yeasts Isolated from many extreme environments.</title>
        <authorList>
            <person name="Coleine C."/>
            <person name="Stajich J.E."/>
            <person name="Selbmann L."/>
        </authorList>
    </citation>
    <scope>NUCLEOTIDE SEQUENCE [LARGE SCALE GENOMIC DNA]</scope>
    <source>
        <strain evidence="6 7">CCFEE 5885</strain>
    </source>
</reference>
<dbReference type="InterPro" id="IPR029063">
    <property type="entry name" value="SAM-dependent_MTases_sf"/>
</dbReference>
<gene>
    <name evidence="6" type="ORF">LTR24_001230</name>
</gene>